<evidence type="ECO:0000256" key="1">
    <source>
        <dbReference type="ARBA" id="ARBA00004141"/>
    </source>
</evidence>
<feature type="transmembrane region" description="Helical" evidence="6">
    <location>
        <begin position="184"/>
        <end position="204"/>
    </location>
</feature>
<feature type="transmembrane region" description="Helical" evidence="6">
    <location>
        <begin position="271"/>
        <end position="290"/>
    </location>
</feature>
<feature type="transmembrane region" description="Helical" evidence="6">
    <location>
        <begin position="153"/>
        <end position="172"/>
    </location>
</feature>
<organism evidence="8 9">
    <name type="scientific">Nonomuraea mangrovi</name>
    <dbReference type="NCBI Taxonomy" id="2316207"/>
    <lineage>
        <taxon>Bacteria</taxon>
        <taxon>Bacillati</taxon>
        <taxon>Actinomycetota</taxon>
        <taxon>Actinomycetes</taxon>
        <taxon>Streptosporangiales</taxon>
        <taxon>Streptosporangiaceae</taxon>
        <taxon>Nonomuraea</taxon>
    </lineage>
</organism>
<reference evidence="9" key="1">
    <citation type="journal article" date="2019" name="Int. J. Syst. Evol. Microbiol.">
        <title>The Global Catalogue of Microorganisms (GCM) 10K type strain sequencing project: providing services to taxonomists for standard genome sequencing and annotation.</title>
        <authorList>
            <consortium name="The Broad Institute Genomics Platform"/>
            <consortium name="The Broad Institute Genome Sequencing Center for Infectious Disease"/>
            <person name="Wu L."/>
            <person name="Ma J."/>
        </authorList>
    </citation>
    <scope>NUCLEOTIDE SEQUENCE [LARGE SCALE GENOMIC DNA]</scope>
    <source>
        <strain evidence="9">ICMP 6774ER</strain>
    </source>
</reference>
<feature type="domain" description="EamA" evidence="7">
    <location>
        <begin position="19"/>
        <end position="144"/>
    </location>
</feature>
<dbReference type="InterPro" id="IPR037185">
    <property type="entry name" value="EmrE-like"/>
</dbReference>
<keyword evidence="4 6" id="KW-1133">Transmembrane helix</keyword>
<dbReference type="PANTHER" id="PTHR32322">
    <property type="entry name" value="INNER MEMBRANE TRANSPORTER"/>
    <property type="match status" value="1"/>
</dbReference>
<comment type="similarity">
    <text evidence="2">Belongs to the EamA transporter family.</text>
</comment>
<feature type="transmembrane region" description="Helical" evidence="6">
    <location>
        <begin position="128"/>
        <end position="147"/>
    </location>
</feature>
<comment type="subcellular location">
    <subcellularLocation>
        <location evidence="1">Membrane</location>
        <topology evidence="1">Multi-pass membrane protein</topology>
    </subcellularLocation>
</comment>
<dbReference type="SUPFAM" id="SSF103481">
    <property type="entry name" value="Multidrug resistance efflux transporter EmrE"/>
    <property type="match status" value="2"/>
</dbReference>
<protein>
    <submittedName>
        <fullName evidence="8">EamA family transporter</fullName>
    </submittedName>
</protein>
<dbReference type="Pfam" id="PF00892">
    <property type="entry name" value="EamA"/>
    <property type="match status" value="2"/>
</dbReference>
<evidence type="ECO:0000259" key="7">
    <source>
        <dbReference type="Pfam" id="PF00892"/>
    </source>
</evidence>
<evidence type="ECO:0000256" key="6">
    <source>
        <dbReference type="SAM" id="Phobius"/>
    </source>
</evidence>
<dbReference type="EMBL" id="JBHUFV010000035">
    <property type="protein sequence ID" value="MFD1934577.1"/>
    <property type="molecule type" value="Genomic_DNA"/>
</dbReference>
<evidence type="ECO:0000313" key="8">
    <source>
        <dbReference type="EMBL" id="MFD1934577.1"/>
    </source>
</evidence>
<dbReference type="RefSeq" id="WP_379574665.1">
    <property type="nucleotide sequence ID" value="NZ_JBHUFV010000035.1"/>
</dbReference>
<proteinExistence type="inferred from homology"/>
<keyword evidence="9" id="KW-1185">Reference proteome</keyword>
<comment type="caution">
    <text evidence="8">The sequence shown here is derived from an EMBL/GenBank/DDBJ whole genome shotgun (WGS) entry which is preliminary data.</text>
</comment>
<feature type="transmembrane region" description="Helical" evidence="6">
    <location>
        <begin position="216"/>
        <end position="234"/>
    </location>
</feature>
<feature type="transmembrane region" description="Helical" evidence="6">
    <location>
        <begin position="75"/>
        <end position="95"/>
    </location>
</feature>
<dbReference type="InterPro" id="IPR050638">
    <property type="entry name" value="AA-Vitamin_Transporters"/>
</dbReference>
<feature type="domain" description="EamA" evidence="7">
    <location>
        <begin position="154"/>
        <end position="285"/>
    </location>
</feature>
<gene>
    <name evidence="8" type="ORF">ACFSKW_24200</name>
</gene>
<feature type="transmembrane region" description="Helical" evidence="6">
    <location>
        <begin position="246"/>
        <end position="265"/>
    </location>
</feature>
<sequence length="295" mass="30574">MTTIEAPPIARTRYTSDLAMAALAPVSWGTTYVVTATLLPPDRPLLAATLRALPAGLVLLAMTRRLPRGSWWWKATVLGMLNFGAFFPLLFFAAYRLPGGVASTIGSVQPLVVALLSMVILRSRPARAVLYAAVAGTGGVALLTLTAQARLDPLGIGAMLLATSLMGAAIVLTKKWGQPESPLVMTGWQLTIGGLVLAPLTLAAEGLPSTFTGQNLLGFAYLGIIGTALAYALWFRGIDALAPTSVSLLGLTNPLVATLAGLLVLGQTLTGWQIAGFAIALGALVAGQTLSRKSS</sequence>
<dbReference type="Proteomes" id="UP001597368">
    <property type="component" value="Unassembled WGS sequence"/>
</dbReference>
<feature type="transmembrane region" description="Helical" evidence="6">
    <location>
        <begin position="101"/>
        <end position="121"/>
    </location>
</feature>
<evidence type="ECO:0000256" key="5">
    <source>
        <dbReference type="ARBA" id="ARBA00023136"/>
    </source>
</evidence>
<accession>A0ABW4SY57</accession>
<name>A0ABW4SY57_9ACTN</name>
<evidence type="ECO:0000256" key="3">
    <source>
        <dbReference type="ARBA" id="ARBA00022692"/>
    </source>
</evidence>
<evidence type="ECO:0000256" key="2">
    <source>
        <dbReference type="ARBA" id="ARBA00007362"/>
    </source>
</evidence>
<dbReference type="InterPro" id="IPR000620">
    <property type="entry name" value="EamA_dom"/>
</dbReference>
<dbReference type="PANTHER" id="PTHR32322:SF2">
    <property type="entry name" value="EAMA DOMAIN-CONTAINING PROTEIN"/>
    <property type="match status" value="1"/>
</dbReference>
<keyword evidence="5 6" id="KW-0472">Membrane</keyword>
<evidence type="ECO:0000313" key="9">
    <source>
        <dbReference type="Proteomes" id="UP001597368"/>
    </source>
</evidence>
<keyword evidence="3 6" id="KW-0812">Transmembrane</keyword>
<evidence type="ECO:0000256" key="4">
    <source>
        <dbReference type="ARBA" id="ARBA00022989"/>
    </source>
</evidence>